<keyword evidence="9" id="KW-0812">Transmembrane</keyword>
<feature type="transmembrane region" description="Helical" evidence="9">
    <location>
        <begin position="204"/>
        <end position="228"/>
    </location>
</feature>
<keyword evidence="12" id="KW-1185">Reference proteome</keyword>
<name>A0A1W2CCA7_9BACT</name>
<dbReference type="SUPFAM" id="SSF47384">
    <property type="entry name" value="Homodimeric domain of signal transducing histidine kinase"/>
    <property type="match status" value="1"/>
</dbReference>
<dbReference type="Pfam" id="PF00512">
    <property type="entry name" value="HisKA"/>
    <property type="match status" value="1"/>
</dbReference>
<dbReference type="SMART" id="SM00388">
    <property type="entry name" value="HisKA"/>
    <property type="match status" value="1"/>
</dbReference>
<dbReference type="EC" id="2.7.13.3" evidence="2"/>
<comment type="catalytic activity">
    <reaction evidence="1">
        <text>ATP + protein L-histidine = ADP + protein N-phospho-L-histidine.</text>
        <dbReference type="EC" id="2.7.13.3"/>
    </reaction>
</comment>
<evidence type="ECO:0000256" key="9">
    <source>
        <dbReference type="SAM" id="Phobius"/>
    </source>
</evidence>
<feature type="domain" description="Histidine kinase" evidence="10">
    <location>
        <begin position="260"/>
        <end position="472"/>
    </location>
</feature>
<evidence type="ECO:0000256" key="1">
    <source>
        <dbReference type="ARBA" id="ARBA00000085"/>
    </source>
</evidence>
<sequence>MRLSDEKSNFPAKLFLPAIFILLVVVLMTVFIAWSTWHNLDRDRNNAVKWLLREADALIHIMKNDVRAQMKKGQRIKPALEQIMKTMGTTENVAYIHCFNPRTGAVFPPPVHGNKILTSLTNKNVGLFGNGYKIININDNRPILELTRPLISLNENALRSEDIKNDQLPDAGSFQGQMEKNDGDIHVVMGLTMDLYKAAGRADFHHAVIMISILLALGAGAVFFVFIIKKYIEDLSRMQRLKEQVQKNEKFVAIGQLSAGVAHEIRNPLSSIRGFARFFVHHFEDHEENREYAMIMVKEIDRINGVITDLITFARPLALHQKMVDVKPLVGHVLRLIEGDFRSRGAVISMAIDEHMPPLFMDEDQMKQVLLNLLINALNVLDAGQKIIVGGAVKKDGSRGYLWVEDEGPGIPIGDHQCVFDPFFSGGNKGTGLGLAIANKIVENHGGILTLESPVPGKPKGCRFTMSLPMTNKGDVP</sequence>
<dbReference type="PANTHER" id="PTHR43065:SF10">
    <property type="entry name" value="PEROXIDE STRESS-ACTIVATED HISTIDINE KINASE MAK3"/>
    <property type="match status" value="1"/>
</dbReference>
<evidence type="ECO:0000256" key="5">
    <source>
        <dbReference type="ARBA" id="ARBA00022741"/>
    </source>
</evidence>
<keyword evidence="9" id="KW-1133">Transmembrane helix</keyword>
<evidence type="ECO:0000313" key="11">
    <source>
        <dbReference type="EMBL" id="SMC82624.1"/>
    </source>
</evidence>
<keyword evidence="7" id="KW-0067">ATP-binding</keyword>
<evidence type="ECO:0000256" key="6">
    <source>
        <dbReference type="ARBA" id="ARBA00022777"/>
    </source>
</evidence>
<dbReference type="AlphaFoldDB" id="A0A1W2CCA7"/>
<dbReference type="CDD" id="cd00082">
    <property type="entry name" value="HisKA"/>
    <property type="match status" value="1"/>
</dbReference>
<gene>
    <name evidence="11" type="ORF">SAMN02746065_111100</name>
</gene>
<dbReference type="PROSITE" id="PS50109">
    <property type="entry name" value="HIS_KIN"/>
    <property type="match status" value="1"/>
</dbReference>
<dbReference type="GO" id="GO:0005524">
    <property type="term" value="F:ATP binding"/>
    <property type="evidence" value="ECO:0007669"/>
    <property type="project" value="UniProtKB-KW"/>
</dbReference>
<dbReference type="EMBL" id="FWXY01000011">
    <property type="protein sequence ID" value="SMC82624.1"/>
    <property type="molecule type" value="Genomic_DNA"/>
</dbReference>
<dbReference type="STRING" id="1121400.SAMN02746065_111100"/>
<dbReference type="Gene3D" id="1.10.287.130">
    <property type="match status" value="1"/>
</dbReference>
<dbReference type="Proteomes" id="UP000192418">
    <property type="component" value="Unassembled WGS sequence"/>
</dbReference>
<evidence type="ECO:0000256" key="4">
    <source>
        <dbReference type="ARBA" id="ARBA00022679"/>
    </source>
</evidence>
<proteinExistence type="predicted"/>
<keyword evidence="9" id="KW-0472">Membrane</keyword>
<dbReference type="SMART" id="SM00387">
    <property type="entry name" value="HATPase_c"/>
    <property type="match status" value="1"/>
</dbReference>
<evidence type="ECO:0000313" key="12">
    <source>
        <dbReference type="Proteomes" id="UP000192418"/>
    </source>
</evidence>
<dbReference type="GO" id="GO:0000155">
    <property type="term" value="F:phosphorelay sensor kinase activity"/>
    <property type="evidence" value="ECO:0007669"/>
    <property type="project" value="InterPro"/>
</dbReference>
<feature type="transmembrane region" description="Helical" evidence="9">
    <location>
        <begin position="12"/>
        <end position="34"/>
    </location>
</feature>
<evidence type="ECO:0000256" key="8">
    <source>
        <dbReference type="ARBA" id="ARBA00023012"/>
    </source>
</evidence>
<keyword evidence="4" id="KW-0808">Transferase</keyword>
<dbReference type="PRINTS" id="PR00344">
    <property type="entry name" value="BCTRLSENSOR"/>
</dbReference>
<keyword evidence="6 11" id="KW-0418">Kinase</keyword>
<evidence type="ECO:0000256" key="7">
    <source>
        <dbReference type="ARBA" id="ARBA00022840"/>
    </source>
</evidence>
<dbReference type="Pfam" id="PF02518">
    <property type="entry name" value="HATPase_c"/>
    <property type="match status" value="1"/>
</dbReference>
<protein>
    <recommendedName>
        <fullName evidence="2">histidine kinase</fullName>
        <ecNumber evidence="2">2.7.13.3</ecNumber>
    </recommendedName>
</protein>
<evidence type="ECO:0000256" key="2">
    <source>
        <dbReference type="ARBA" id="ARBA00012438"/>
    </source>
</evidence>
<dbReference type="SUPFAM" id="SSF55874">
    <property type="entry name" value="ATPase domain of HSP90 chaperone/DNA topoisomerase II/histidine kinase"/>
    <property type="match status" value="1"/>
</dbReference>
<dbReference type="InterPro" id="IPR004358">
    <property type="entry name" value="Sig_transdc_His_kin-like_C"/>
</dbReference>
<dbReference type="InterPro" id="IPR003594">
    <property type="entry name" value="HATPase_dom"/>
</dbReference>
<evidence type="ECO:0000256" key="3">
    <source>
        <dbReference type="ARBA" id="ARBA00022553"/>
    </source>
</evidence>
<dbReference type="OrthoDB" id="9773941at2"/>
<evidence type="ECO:0000259" key="10">
    <source>
        <dbReference type="PROSITE" id="PS50109"/>
    </source>
</evidence>
<accession>A0A1W2CCA7</accession>
<dbReference type="InterPro" id="IPR036890">
    <property type="entry name" value="HATPase_C_sf"/>
</dbReference>
<reference evidence="11 12" key="1">
    <citation type="submission" date="2017-04" db="EMBL/GenBank/DDBJ databases">
        <authorList>
            <person name="Afonso C.L."/>
            <person name="Miller P.J."/>
            <person name="Scott M.A."/>
            <person name="Spackman E."/>
            <person name="Goraichik I."/>
            <person name="Dimitrov K.M."/>
            <person name="Suarez D.L."/>
            <person name="Swayne D.E."/>
        </authorList>
    </citation>
    <scope>NUCLEOTIDE SEQUENCE [LARGE SCALE GENOMIC DNA]</scope>
    <source>
        <strain evidence="11 12">DSM 3385</strain>
    </source>
</reference>
<dbReference type="CDD" id="cd00075">
    <property type="entry name" value="HATPase"/>
    <property type="match status" value="1"/>
</dbReference>
<keyword evidence="8" id="KW-0902">Two-component regulatory system</keyword>
<dbReference type="InterPro" id="IPR036097">
    <property type="entry name" value="HisK_dim/P_sf"/>
</dbReference>
<keyword evidence="5" id="KW-0547">Nucleotide-binding</keyword>
<dbReference type="Gene3D" id="3.30.565.10">
    <property type="entry name" value="Histidine kinase-like ATPase, C-terminal domain"/>
    <property type="match status" value="1"/>
</dbReference>
<dbReference type="InterPro" id="IPR003661">
    <property type="entry name" value="HisK_dim/P_dom"/>
</dbReference>
<organism evidence="11 12">
    <name type="scientific">Desulfocicer vacuolatum DSM 3385</name>
    <dbReference type="NCBI Taxonomy" id="1121400"/>
    <lineage>
        <taxon>Bacteria</taxon>
        <taxon>Pseudomonadati</taxon>
        <taxon>Thermodesulfobacteriota</taxon>
        <taxon>Desulfobacteria</taxon>
        <taxon>Desulfobacterales</taxon>
        <taxon>Desulfobacteraceae</taxon>
        <taxon>Desulfocicer</taxon>
    </lineage>
</organism>
<dbReference type="PANTHER" id="PTHR43065">
    <property type="entry name" value="SENSOR HISTIDINE KINASE"/>
    <property type="match status" value="1"/>
</dbReference>
<keyword evidence="3" id="KW-0597">Phosphoprotein</keyword>
<dbReference type="InterPro" id="IPR005467">
    <property type="entry name" value="His_kinase_dom"/>
</dbReference>